<protein>
    <submittedName>
        <fullName evidence="2">Uncharacterized protein</fullName>
    </submittedName>
</protein>
<name>A0ABS1D4M7_9PROT</name>
<keyword evidence="1" id="KW-0732">Signal</keyword>
<feature type="signal peptide" evidence="1">
    <location>
        <begin position="1"/>
        <end position="19"/>
    </location>
</feature>
<comment type="caution">
    <text evidence="2">The sequence shown here is derived from an EMBL/GenBank/DDBJ whole genome shotgun (WGS) entry which is preliminary data.</text>
</comment>
<keyword evidence="3" id="KW-1185">Reference proteome</keyword>
<evidence type="ECO:0000313" key="3">
    <source>
        <dbReference type="Proteomes" id="UP000697995"/>
    </source>
</evidence>
<organism evidence="2 3">
    <name type="scientific">Paracraurococcus ruber</name>
    <dbReference type="NCBI Taxonomy" id="77675"/>
    <lineage>
        <taxon>Bacteria</taxon>
        <taxon>Pseudomonadati</taxon>
        <taxon>Pseudomonadota</taxon>
        <taxon>Alphaproteobacteria</taxon>
        <taxon>Acetobacterales</taxon>
        <taxon>Roseomonadaceae</taxon>
        <taxon>Paracraurococcus</taxon>
    </lineage>
</organism>
<dbReference type="InterPro" id="IPR011044">
    <property type="entry name" value="Quino_amine_DH_bsu"/>
</dbReference>
<evidence type="ECO:0000313" key="2">
    <source>
        <dbReference type="EMBL" id="MBK1661416.1"/>
    </source>
</evidence>
<dbReference type="InterPro" id="IPR015943">
    <property type="entry name" value="WD40/YVTN_repeat-like_dom_sf"/>
</dbReference>
<dbReference type="Proteomes" id="UP000697995">
    <property type="component" value="Unassembled WGS sequence"/>
</dbReference>
<dbReference type="Gene3D" id="2.130.10.10">
    <property type="entry name" value="YVTN repeat-like/Quinoprotein amine dehydrogenase"/>
    <property type="match status" value="1"/>
</dbReference>
<proteinExistence type="predicted"/>
<accession>A0ABS1D4M7</accession>
<reference evidence="2 3" key="1">
    <citation type="journal article" date="2020" name="Microorganisms">
        <title>Osmotic Adaptation and Compatible Solute Biosynthesis of Phototrophic Bacteria as Revealed from Genome Analyses.</title>
        <authorList>
            <person name="Imhoff J.F."/>
            <person name="Rahn T."/>
            <person name="Kunzel S."/>
            <person name="Keller A."/>
            <person name="Neulinger S.C."/>
        </authorList>
    </citation>
    <scope>NUCLEOTIDE SEQUENCE [LARGE SCALE GENOMIC DNA]</scope>
    <source>
        <strain evidence="2 3">DSM 15382</strain>
    </source>
</reference>
<dbReference type="EMBL" id="NRSG01000300">
    <property type="protein sequence ID" value="MBK1661416.1"/>
    <property type="molecule type" value="Genomic_DNA"/>
</dbReference>
<sequence>MRRAALLAALLLPAGQVPAAEGPVVLTHGMAGISATLTLADAGGGPPRPGEVALLRLDFAAEDGRPARGLRPAAWGERAEVQAAACRERVRGLIQARLGRQAELDFNGWQLAVLGGNGAVYALDPVGGNARTRLLAVVNLAARAGGYAEDLAREALYVALPDRGEVAEIDTRRWVERRRIAVGGRPAALALDPAGLHLWVGQEGGAGATAEVALLDR</sequence>
<evidence type="ECO:0000256" key="1">
    <source>
        <dbReference type="SAM" id="SignalP"/>
    </source>
</evidence>
<gene>
    <name evidence="2" type="ORF">CKO45_24720</name>
</gene>
<feature type="chain" id="PRO_5047212051" evidence="1">
    <location>
        <begin position="20"/>
        <end position="217"/>
    </location>
</feature>
<dbReference type="RefSeq" id="WP_200306298.1">
    <property type="nucleotide sequence ID" value="NZ_NRSG01000300.1"/>
</dbReference>
<dbReference type="SUPFAM" id="SSF50969">
    <property type="entry name" value="YVTN repeat-like/Quinoprotein amine dehydrogenase"/>
    <property type="match status" value="1"/>
</dbReference>
<feature type="non-terminal residue" evidence="2">
    <location>
        <position position="217"/>
    </location>
</feature>